<dbReference type="EMBL" id="RAQO01000004">
    <property type="protein sequence ID" value="RKF20085.1"/>
    <property type="molecule type" value="Genomic_DNA"/>
</dbReference>
<dbReference type="RefSeq" id="WP_120354089.1">
    <property type="nucleotide sequence ID" value="NZ_RAQO01000004.1"/>
</dbReference>
<dbReference type="PROSITE" id="PS51186">
    <property type="entry name" value="GNAT"/>
    <property type="match status" value="1"/>
</dbReference>
<accession>A0A420EHA0</accession>
<keyword evidence="2" id="KW-0808">Transferase</keyword>
<reference evidence="2 3" key="1">
    <citation type="submission" date="2018-09" db="EMBL/GenBank/DDBJ databases">
        <authorList>
            <person name="Wang Z."/>
        </authorList>
    </citation>
    <scope>NUCLEOTIDE SEQUENCE [LARGE SCALE GENOMIC DNA]</scope>
    <source>
        <strain evidence="2 3">ALS 81</strain>
    </source>
</reference>
<organism evidence="2 3">
    <name type="scientific">Alginatibacterium sediminis</name>
    <dbReference type="NCBI Taxonomy" id="2164068"/>
    <lineage>
        <taxon>Bacteria</taxon>
        <taxon>Pseudomonadati</taxon>
        <taxon>Pseudomonadota</taxon>
        <taxon>Gammaproteobacteria</taxon>
        <taxon>Alteromonadales</taxon>
        <taxon>Alteromonadaceae</taxon>
        <taxon>Alginatibacterium</taxon>
    </lineage>
</organism>
<proteinExistence type="predicted"/>
<feature type="domain" description="N-acetyltransferase" evidence="1">
    <location>
        <begin position="6"/>
        <end position="140"/>
    </location>
</feature>
<evidence type="ECO:0000313" key="2">
    <source>
        <dbReference type="EMBL" id="RKF20085.1"/>
    </source>
</evidence>
<dbReference type="SUPFAM" id="SSF55729">
    <property type="entry name" value="Acyl-CoA N-acyltransferases (Nat)"/>
    <property type="match status" value="1"/>
</dbReference>
<gene>
    <name evidence="2" type="ORF">DBZ36_06455</name>
</gene>
<dbReference type="Pfam" id="PF00583">
    <property type="entry name" value="Acetyltransf_1"/>
    <property type="match status" value="1"/>
</dbReference>
<dbReference type="InterPro" id="IPR016181">
    <property type="entry name" value="Acyl_CoA_acyltransferase"/>
</dbReference>
<dbReference type="Gene3D" id="3.40.630.30">
    <property type="match status" value="1"/>
</dbReference>
<dbReference type="OrthoDB" id="7678938at2"/>
<evidence type="ECO:0000259" key="1">
    <source>
        <dbReference type="PROSITE" id="PS51186"/>
    </source>
</evidence>
<keyword evidence="3" id="KW-1185">Reference proteome</keyword>
<dbReference type="GO" id="GO:0016747">
    <property type="term" value="F:acyltransferase activity, transferring groups other than amino-acyl groups"/>
    <property type="evidence" value="ECO:0007669"/>
    <property type="project" value="InterPro"/>
</dbReference>
<dbReference type="CDD" id="cd04301">
    <property type="entry name" value="NAT_SF"/>
    <property type="match status" value="1"/>
</dbReference>
<dbReference type="Proteomes" id="UP000286482">
    <property type="component" value="Unassembled WGS sequence"/>
</dbReference>
<name>A0A420EHA0_9ALTE</name>
<sequence length="144" mass="16128">MDLSTLEIISINPIQHSVLTTQLRELFEAQWADFADFDQEDQGVKTPLAMAAMVENQLIGGLAFSLWQDPEASDTVIWINGVVIDERFRRLGIASQLISAAMKVQTPLFVLADIKAIYEKLGWTLVKTDNDGSVLKWTQQSAFE</sequence>
<dbReference type="InterPro" id="IPR000182">
    <property type="entry name" value="GNAT_dom"/>
</dbReference>
<comment type="caution">
    <text evidence="2">The sequence shown here is derived from an EMBL/GenBank/DDBJ whole genome shotgun (WGS) entry which is preliminary data.</text>
</comment>
<protein>
    <submittedName>
        <fullName evidence="2">GNAT family N-acetyltransferase</fullName>
    </submittedName>
</protein>
<evidence type="ECO:0000313" key="3">
    <source>
        <dbReference type="Proteomes" id="UP000286482"/>
    </source>
</evidence>
<dbReference type="AlphaFoldDB" id="A0A420EHA0"/>